<comment type="caution">
    <text evidence="2">The sequence shown here is derived from an EMBL/GenBank/DDBJ whole genome shotgun (WGS) entry which is preliminary data.</text>
</comment>
<dbReference type="Proteomes" id="UP000190037">
    <property type="component" value="Unassembled WGS sequence"/>
</dbReference>
<dbReference type="AlphaFoldDB" id="A0A1T3NTZ7"/>
<organism evidence="2 3">
    <name type="scientific">Embleya scabrispora</name>
    <dbReference type="NCBI Taxonomy" id="159449"/>
    <lineage>
        <taxon>Bacteria</taxon>
        <taxon>Bacillati</taxon>
        <taxon>Actinomycetota</taxon>
        <taxon>Actinomycetes</taxon>
        <taxon>Kitasatosporales</taxon>
        <taxon>Streptomycetaceae</taxon>
        <taxon>Embleya</taxon>
    </lineage>
</organism>
<evidence type="ECO:0000256" key="1">
    <source>
        <dbReference type="SAM" id="MobiDB-lite"/>
    </source>
</evidence>
<sequence length="153" mass="15901">MEPELMTLAASGAATLVGLMVSESWAQARTRLAAFFTRTGSEPSTTEQQLDAAQGELTTARAAGNDIVAADIEAEWRTRLRRALQADPAAAAELRALLDELAPLTETPAAAPVTNTITGGTQHGPVLQGRDFSGVTFHTQPPPPSGGNPTGQP</sequence>
<feature type="region of interest" description="Disordered" evidence="1">
    <location>
        <begin position="108"/>
        <end position="153"/>
    </location>
</feature>
<keyword evidence="3" id="KW-1185">Reference proteome</keyword>
<dbReference type="OrthoDB" id="3870696at2"/>
<name>A0A1T3NTZ7_9ACTN</name>
<reference evidence="2 3" key="1">
    <citation type="submission" date="2017-03" db="EMBL/GenBank/DDBJ databases">
        <title>Draft genome sequence of Streptomyces scabrisporus NF3, endophyte isolated from Amphipterygium adstringens.</title>
        <authorList>
            <person name="Vazquez M."/>
            <person name="Ceapa C.D."/>
            <person name="Rodriguez Luna D."/>
            <person name="Sanchez Esquivel S."/>
        </authorList>
    </citation>
    <scope>NUCLEOTIDE SEQUENCE [LARGE SCALE GENOMIC DNA]</scope>
    <source>
        <strain evidence="2 3">NF3</strain>
    </source>
</reference>
<gene>
    <name evidence="2" type="ORF">B4N89_04295</name>
</gene>
<dbReference type="EMBL" id="MWQN01000001">
    <property type="protein sequence ID" value="OPC80268.1"/>
    <property type="molecule type" value="Genomic_DNA"/>
</dbReference>
<evidence type="ECO:0000313" key="2">
    <source>
        <dbReference type="EMBL" id="OPC80268.1"/>
    </source>
</evidence>
<evidence type="ECO:0000313" key="3">
    <source>
        <dbReference type="Proteomes" id="UP000190037"/>
    </source>
</evidence>
<accession>A0A1T3NTZ7</accession>
<feature type="compositionally biased region" description="Pro residues" evidence="1">
    <location>
        <begin position="140"/>
        <end position="153"/>
    </location>
</feature>
<proteinExistence type="predicted"/>
<protein>
    <submittedName>
        <fullName evidence="2">Uncharacterized protein</fullName>
    </submittedName>
</protein>
<dbReference type="STRING" id="159449.B4N89_04295"/>